<dbReference type="HAMAP" id="MF_02126">
    <property type="entry name" value="RF_methyltr_PrmC"/>
    <property type="match status" value="1"/>
</dbReference>
<evidence type="ECO:0000256" key="4">
    <source>
        <dbReference type="ARBA" id="ARBA00048391"/>
    </source>
</evidence>
<keyword evidence="2 5" id="KW-0808">Transferase</keyword>
<reference evidence="8" key="1">
    <citation type="submission" date="2022-12" db="EMBL/GenBank/DDBJ databases">
        <title>Reference genome sequencing for broad-spectrum identification of bacterial and archaeal isolates by mass spectrometry.</title>
        <authorList>
            <person name="Sekiguchi Y."/>
            <person name="Tourlousse D.M."/>
        </authorList>
    </citation>
    <scope>NUCLEOTIDE SEQUENCE</scope>
    <source>
        <strain evidence="8">301</strain>
    </source>
</reference>
<dbReference type="AlphaFoldDB" id="A0A9W6FKS9"/>
<sequence length="312" mass="31984">MPGPGDTPAADLTIAQLRRQMTARLAAGGVETPELDARLLLAHALGCAPGELLALGTTSATPEMSAAAEALLARRLAGEPVARIFGHKEFWSLTFRLSPDTLVPRPDTETVVEAALSLFPDRTAPLRILDLGTGTGAILAALLAERPAATGIAVDRSENAARTALANLEANGLADRASVVVGDWGSALVGGFDLVVSNPPYIAEDEMAGLAVDVRLHDPHLALVAGADGLAAYRTIAADLPRLLKPHGVTVLELGAGQEPAVAALVQSAGLRVLGPARADLGGIPRALCAQWHGAANGTADEKRLGTFEGNG</sequence>
<feature type="binding site" evidence="5">
    <location>
        <begin position="132"/>
        <end position="136"/>
    </location>
    <ligand>
        <name>S-adenosyl-L-methionine</name>
        <dbReference type="ChEBI" id="CHEBI:59789"/>
    </ligand>
</feature>
<evidence type="ECO:0000256" key="5">
    <source>
        <dbReference type="HAMAP-Rule" id="MF_02126"/>
    </source>
</evidence>
<dbReference type="InterPro" id="IPR050320">
    <property type="entry name" value="N5-glutamine_MTase"/>
</dbReference>
<proteinExistence type="inferred from homology"/>
<comment type="catalytic activity">
    <reaction evidence="4 5">
        <text>L-glutaminyl-[peptide chain release factor] + S-adenosyl-L-methionine = N(5)-methyl-L-glutaminyl-[peptide chain release factor] + S-adenosyl-L-homocysteine + H(+)</text>
        <dbReference type="Rhea" id="RHEA:42896"/>
        <dbReference type="Rhea" id="RHEA-COMP:10271"/>
        <dbReference type="Rhea" id="RHEA-COMP:10272"/>
        <dbReference type="ChEBI" id="CHEBI:15378"/>
        <dbReference type="ChEBI" id="CHEBI:30011"/>
        <dbReference type="ChEBI" id="CHEBI:57856"/>
        <dbReference type="ChEBI" id="CHEBI:59789"/>
        <dbReference type="ChEBI" id="CHEBI:61891"/>
        <dbReference type="EC" id="2.1.1.297"/>
    </reaction>
</comment>
<dbReference type="InterPro" id="IPR007848">
    <property type="entry name" value="Small_mtfrase_dom"/>
</dbReference>
<keyword evidence="11" id="KW-1185">Reference proteome</keyword>
<dbReference type="InterPro" id="IPR040758">
    <property type="entry name" value="PrmC_N"/>
</dbReference>
<dbReference type="Gene3D" id="3.40.50.150">
    <property type="entry name" value="Vaccinia Virus protein VP39"/>
    <property type="match status" value="1"/>
</dbReference>
<dbReference type="InterPro" id="IPR019874">
    <property type="entry name" value="RF_methyltr_PrmC"/>
</dbReference>
<dbReference type="Proteomes" id="UP001144397">
    <property type="component" value="Unassembled WGS sequence"/>
</dbReference>
<dbReference type="InterPro" id="IPR004556">
    <property type="entry name" value="HemK-like"/>
</dbReference>
<gene>
    <name evidence="5 8" type="primary">prmC</name>
    <name evidence="9" type="ORF">GGQ86_001791</name>
    <name evidence="8" type="ORF">XFLAVUS301_12760</name>
</gene>
<dbReference type="GO" id="GO:0102559">
    <property type="term" value="F:peptide chain release factor N(5)-glutamine methyltransferase activity"/>
    <property type="evidence" value="ECO:0007669"/>
    <property type="project" value="UniProtKB-EC"/>
</dbReference>
<reference evidence="9 11" key="2">
    <citation type="submission" date="2023-07" db="EMBL/GenBank/DDBJ databases">
        <title>Genomic Encyclopedia of Type Strains, Phase IV (KMG-IV): sequencing the most valuable type-strain genomes for metagenomic binning, comparative biology and taxonomic classification.</title>
        <authorList>
            <person name="Goeker M."/>
        </authorList>
    </citation>
    <scope>NUCLEOTIDE SEQUENCE [LARGE SCALE GENOMIC DNA]</scope>
    <source>
        <strain evidence="9 11">DSM 338</strain>
    </source>
</reference>
<dbReference type="EMBL" id="JAVDPY010000002">
    <property type="protein sequence ID" value="MDR6333327.1"/>
    <property type="molecule type" value="Genomic_DNA"/>
</dbReference>
<comment type="caution">
    <text evidence="8">The sequence shown here is derived from an EMBL/GenBank/DDBJ whole genome shotgun (WGS) entry which is preliminary data.</text>
</comment>
<organism evidence="8 10">
    <name type="scientific">Xanthobacter flavus</name>
    <dbReference type="NCBI Taxonomy" id="281"/>
    <lineage>
        <taxon>Bacteria</taxon>
        <taxon>Pseudomonadati</taxon>
        <taxon>Pseudomonadota</taxon>
        <taxon>Alphaproteobacteria</taxon>
        <taxon>Hyphomicrobiales</taxon>
        <taxon>Xanthobacteraceae</taxon>
        <taxon>Xanthobacter</taxon>
    </lineage>
</organism>
<dbReference type="GeneID" id="95762070"/>
<comment type="similarity">
    <text evidence="5">Belongs to the protein N5-glutamine methyltransferase family. PrmC subfamily.</text>
</comment>
<feature type="domain" description="Methyltransferase small" evidence="6">
    <location>
        <begin position="125"/>
        <end position="207"/>
    </location>
</feature>
<dbReference type="PANTHER" id="PTHR18895">
    <property type="entry name" value="HEMK METHYLTRANSFERASE"/>
    <property type="match status" value="1"/>
</dbReference>
<dbReference type="EC" id="2.1.1.297" evidence="5"/>
<dbReference type="NCBIfam" id="TIGR03534">
    <property type="entry name" value="RF_mod_PrmC"/>
    <property type="match status" value="1"/>
</dbReference>
<feature type="domain" description="Release factor glutamine methyltransferase N-terminal" evidence="7">
    <location>
        <begin position="16"/>
        <end position="86"/>
    </location>
</feature>
<dbReference type="PROSITE" id="PS00092">
    <property type="entry name" value="N6_MTASE"/>
    <property type="match status" value="1"/>
</dbReference>
<evidence type="ECO:0000259" key="7">
    <source>
        <dbReference type="Pfam" id="PF17827"/>
    </source>
</evidence>
<dbReference type="InterPro" id="IPR029063">
    <property type="entry name" value="SAM-dependent_MTases_sf"/>
</dbReference>
<name>A0A9W6FKS9_XANFL</name>
<evidence type="ECO:0000313" key="10">
    <source>
        <dbReference type="Proteomes" id="UP001144397"/>
    </source>
</evidence>
<dbReference type="Pfam" id="PF05175">
    <property type="entry name" value="MTS"/>
    <property type="match status" value="1"/>
</dbReference>
<feature type="binding site" evidence="5">
    <location>
        <position position="198"/>
    </location>
    <ligand>
        <name>S-adenosyl-L-methionine</name>
        <dbReference type="ChEBI" id="CHEBI:59789"/>
    </ligand>
</feature>
<dbReference type="SUPFAM" id="SSF53335">
    <property type="entry name" value="S-adenosyl-L-methionine-dependent methyltransferases"/>
    <property type="match status" value="1"/>
</dbReference>
<keyword evidence="3 5" id="KW-0949">S-adenosyl-L-methionine</keyword>
<feature type="binding site" evidence="5">
    <location>
        <position position="155"/>
    </location>
    <ligand>
        <name>S-adenosyl-L-methionine</name>
        <dbReference type="ChEBI" id="CHEBI:59789"/>
    </ligand>
</feature>
<accession>A0A9W6FKS9</accession>
<dbReference type="RefSeq" id="WP_281806240.1">
    <property type="nucleotide sequence ID" value="NZ_BSDO01000001.1"/>
</dbReference>
<evidence type="ECO:0000313" key="8">
    <source>
        <dbReference type="EMBL" id="GLI21602.1"/>
    </source>
</evidence>
<evidence type="ECO:0000256" key="2">
    <source>
        <dbReference type="ARBA" id="ARBA00022679"/>
    </source>
</evidence>
<dbReference type="PANTHER" id="PTHR18895:SF74">
    <property type="entry name" value="MTRF1L RELEASE FACTOR GLUTAMINE METHYLTRANSFERASE"/>
    <property type="match status" value="1"/>
</dbReference>
<comment type="function">
    <text evidence="5">Methylates the class 1 translation termination release factors RF1/PrfA and RF2/PrfB on the glutamine residue of the universally conserved GGQ motif.</text>
</comment>
<protein>
    <recommendedName>
        <fullName evidence="5">Release factor glutamine methyltransferase</fullName>
        <shortName evidence="5">RF MTase</shortName>
        <ecNumber evidence="5">2.1.1.297</ecNumber>
    </recommendedName>
    <alternativeName>
        <fullName evidence="5">N5-glutamine methyltransferase PrmC</fullName>
    </alternativeName>
    <alternativeName>
        <fullName evidence="5">Protein-(glutamine-N5) MTase PrmC</fullName>
    </alternativeName>
    <alternativeName>
        <fullName evidence="5">Protein-glutamine N-methyltransferase PrmC</fullName>
    </alternativeName>
</protein>
<dbReference type="Pfam" id="PF17827">
    <property type="entry name" value="PrmC_N"/>
    <property type="match status" value="1"/>
</dbReference>
<dbReference type="Gene3D" id="1.10.8.10">
    <property type="entry name" value="DNA helicase RuvA subunit, C-terminal domain"/>
    <property type="match status" value="1"/>
</dbReference>
<feature type="binding site" evidence="5">
    <location>
        <begin position="198"/>
        <end position="201"/>
    </location>
    <ligand>
        <name>substrate</name>
    </ligand>
</feature>
<evidence type="ECO:0000259" key="6">
    <source>
        <dbReference type="Pfam" id="PF05175"/>
    </source>
</evidence>
<evidence type="ECO:0000313" key="9">
    <source>
        <dbReference type="EMBL" id="MDR6333327.1"/>
    </source>
</evidence>
<dbReference type="GO" id="GO:0032259">
    <property type="term" value="P:methylation"/>
    <property type="evidence" value="ECO:0007669"/>
    <property type="project" value="UniProtKB-KW"/>
</dbReference>
<evidence type="ECO:0000256" key="1">
    <source>
        <dbReference type="ARBA" id="ARBA00022603"/>
    </source>
</evidence>
<dbReference type="GO" id="GO:0003676">
    <property type="term" value="F:nucleic acid binding"/>
    <property type="evidence" value="ECO:0007669"/>
    <property type="project" value="InterPro"/>
</dbReference>
<dbReference type="InterPro" id="IPR002052">
    <property type="entry name" value="DNA_methylase_N6_adenine_CS"/>
</dbReference>
<dbReference type="NCBIfam" id="TIGR00536">
    <property type="entry name" value="hemK_fam"/>
    <property type="match status" value="1"/>
</dbReference>
<dbReference type="Proteomes" id="UP001245370">
    <property type="component" value="Unassembled WGS sequence"/>
</dbReference>
<feature type="binding site" evidence="5">
    <location>
        <position position="184"/>
    </location>
    <ligand>
        <name>S-adenosyl-L-methionine</name>
        <dbReference type="ChEBI" id="CHEBI:59789"/>
    </ligand>
</feature>
<dbReference type="EMBL" id="BSDO01000001">
    <property type="protein sequence ID" value="GLI21602.1"/>
    <property type="molecule type" value="Genomic_DNA"/>
</dbReference>
<dbReference type="CDD" id="cd02440">
    <property type="entry name" value="AdoMet_MTases"/>
    <property type="match status" value="1"/>
</dbReference>
<evidence type="ECO:0000256" key="3">
    <source>
        <dbReference type="ARBA" id="ARBA00022691"/>
    </source>
</evidence>
<evidence type="ECO:0000313" key="11">
    <source>
        <dbReference type="Proteomes" id="UP001245370"/>
    </source>
</evidence>
<keyword evidence="1 5" id="KW-0489">Methyltransferase</keyword>